<proteinExistence type="predicted"/>
<dbReference type="Pfam" id="PF05425">
    <property type="entry name" value="CopD"/>
    <property type="match status" value="1"/>
</dbReference>
<dbReference type="InterPro" id="IPR008457">
    <property type="entry name" value="Cu-R_CopD_dom"/>
</dbReference>
<gene>
    <name evidence="3" type="ORF">QTH91_11515</name>
</gene>
<dbReference type="EMBL" id="JASZYV010000002">
    <property type="protein sequence ID" value="MDM0045112.1"/>
    <property type="molecule type" value="Genomic_DNA"/>
</dbReference>
<reference evidence="3" key="1">
    <citation type="submission" date="2023-06" db="EMBL/GenBank/DDBJ databases">
        <authorList>
            <person name="Jiang Y."/>
            <person name="Liu Q."/>
        </authorList>
    </citation>
    <scope>NUCLEOTIDE SEQUENCE</scope>
    <source>
        <strain evidence="3">CGMCC 1.12089</strain>
    </source>
</reference>
<dbReference type="RefSeq" id="WP_286660645.1">
    <property type="nucleotide sequence ID" value="NZ_JASZYV010000002.1"/>
</dbReference>
<sequence length="154" mass="16417">MLLVHLLLLVLHLLAAAFWVGGMATMHFCVRPAAVQLLEPPLRLPLLAGVLARFFRGVTVAIVVLLVTGFAMIMGMGGMAAVGWPVHAMLGIGVVMMLIFGRIRLGLYPRLASAVAARQWPDAGAAMSGIRQLVFVNLLLGVAVFLVVLLARVL</sequence>
<evidence type="ECO:0000313" key="3">
    <source>
        <dbReference type="EMBL" id="MDM0045112.1"/>
    </source>
</evidence>
<feature type="domain" description="Copper resistance protein D" evidence="2">
    <location>
        <begin position="49"/>
        <end position="149"/>
    </location>
</feature>
<evidence type="ECO:0000313" key="4">
    <source>
        <dbReference type="Proteomes" id="UP001174908"/>
    </source>
</evidence>
<dbReference type="Proteomes" id="UP001174908">
    <property type="component" value="Unassembled WGS sequence"/>
</dbReference>
<feature type="transmembrane region" description="Helical" evidence="1">
    <location>
        <begin position="53"/>
        <end position="74"/>
    </location>
</feature>
<evidence type="ECO:0000259" key="2">
    <source>
        <dbReference type="Pfam" id="PF05425"/>
    </source>
</evidence>
<protein>
    <submittedName>
        <fullName evidence="3">CopD family protein</fullName>
    </submittedName>
</protein>
<organism evidence="3 4">
    <name type="scientific">Variovorax dokdonensis</name>
    <dbReference type="NCBI Taxonomy" id="344883"/>
    <lineage>
        <taxon>Bacteria</taxon>
        <taxon>Pseudomonadati</taxon>
        <taxon>Pseudomonadota</taxon>
        <taxon>Betaproteobacteria</taxon>
        <taxon>Burkholderiales</taxon>
        <taxon>Comamonadaceae</taxon>
        <taxon>Variovorax</taxon>
    </lineage>
</organism>
<evidence type="ECO:0000256" key="1">
    <source>
        <dbReference type="SAM" id="Phobius"/>
    </source>
</evidence>
<keyword evidence="4" id="KW-1185">Reference proteome</keyword>
<name>A0ABT7NB14_9BURK</name>
<keyword evidence="1" id="KW-0812">Transmembrane</keyword>
<keyword evidence="1" id="KW-1133">Transmembrane helix</keyword>
<feature type="transmembrane region" description="Helical" evidence="1">
    <location>
        <begin position="130"/>
        <end position="151"/>
    </location>
</feature>
<comment type="caution">
    <text evidence="3">The sequence shown here is derived from an EMBL/GenBank/DDBJ whole genome shotgun (WGS) entry which is preliminary data.</text>
</comment>
<keyword evidence="1" id="KW-0472">Membrane</keyword>
<accession>A0ABT7NB14</accession>
<feature type="transmembrane region" description="Helical" evidence="1">
    <location>
        <begin position="81"/>
        <end position="103"/>
    </location>
</feature>